<dbReference type="InterPro" id="IPR024072">
    <property type="entry name" value="DHFR-like_dom_sf"/>
</dbReference>
<protein>
    <recommendedName>
        <fullName evidence="3">RibD C-terminal domain-containing protein</fullName>
    </recommendedName>
</protein>
<dbReference type="Proteomes" id="UP001183202">
    <property type="component" value="Unassembled WGS sequence"/>
</dbReference>
<name>A0ABU2NHF3_9PSEU</name>
<evidence type="ECO:0000313" key="2">
    <source>
        <dbReference type="Proteomes" id="UP001183202"/>
    </source>
</evidence>
<evidence type="ECO:0000313" key="1">
    <source>
        <dbReference type="EMBL" id="MDT0353392.1"/>
    </source>
</evidence>
<dbReference type="SUPFAM" id="SSF53597">
    <property type="entry name" value="Dihydrofolate reductase-like"/>
    <property type="match status" value="1"/>
</dbReference>
<reference evidence="2" key="1">
    <citation type="submission" date="2023-07" db="EMBL/GenBank/DDBJ databases">
        <title>30 novel species of actinomycetes from the DSMZ collection.</title>
        <authorList>
            <person name="Nouioui I."/>
        </authorList>
    </citation>
    <scope>NUCLEOTIDE SEQUENCE [LARGE SCALE GENOMIC DNA]</scope>
    <source>
        <strain evidence="2">DSM 45834</strain>
    </source>
</reference>
<accession>A0ABU2NHF3</accession>
<organism evidence="1 2">
    <name type="scientific">Pseudonocardia charpentierae</name>
    <dbReference type="NCBI Taxonomy" id="3075545"/>
    <lineage>
        <taxon>Bacteria</taxon>
        <taxon>Bacillati</taxon>
        <taxon>Actinomycetota</taxon>
        <taxon>Actinomycetes</taxon>
        <taxon>Pseudonocardiales</taxon>
        <taxon>Pseudonocardiaceae</taxon>
        <taxon>Pseudonocardia</taxon>
    </lineage>
</organism>
<evidence type="ECO:0008006" key="3">
    <source>
        <dbReference type="Google" id="ProtNLM"/>
    </source>
</evidence>
<keyword evidence="2" id="KW-1185">Reference proteome</keyword>
<comment type="caution">
    <text evidence="1">The sequence shown here is derived from an EMBL/GenBank/DDBJ whole genome shotgun (WGS) entry which is preliminary data.</text>
</comment>
<proteinExistence type="predicted"/>
<gene>
    <name evidence="1" type="ORF">RM445_28185</name>
</gene>
<dbReference type="RefSeq" id="WP_311559906.1">
    <property type="nucleotide sequence ID" value="NZ_JAVREJ010000031.1"/>
</dbReference>
<dbReference type="EMBL" id="JAVREJ010000031">
    <property type="protein sequence ID" value="MDT0353392.1"/>
    <property type="molecule type" value="Genomic_DNA"/>
</dbReference>
<dbReference type="Gene3D" id="3.40.430.10">
    <property type="entry name" value="Dihydrofolate Reductase, subunit A"/>
    <property type="match status" value="1"/>
</dbReference>
<sequence>MYYTTTTLDGFIADPADSLDWLLVQDVDRDGPLHYDTFIAGGGALAMSATTYEWIRARVAVGRDKWGLHRAHLGVHPPNLPTIKGADVRFVAGRPPLRIPSW</sequence>